<dbReference type="AlphaFoldDB" id="A0A6P1W5V2"/>
<evidence type="ECO:0000313" key="2">
    <source>
        <dbReference type="Proteomes" id="UP000464577"/>
    </source>
</evidence>
<protein>
    <submittedName>
        <fullName evidence="1">Uncharacterized protein</fullName>
    </submittedName>
</protein>
<keyword evidence="2" id="KW-1185">Reference proteome</keyword>
<dbReference type="Proteomes" id="UP000464577">
    <property type="component" value="Chromosome"/>
</dbReference>
<sequence>MKDIVEQLFTKAQAHKESYNTFSDRDIRTSFFGTMVNQCATVHINLTINERYIEEGSKACRTLFANDQGRVDNYKHHFTQNCRELIVEAALFQSELVFRTLSANLTGNDIYDGSTLPQLVSRLFVDTENNWQKEESKLVILLSTIRNTIHTGGVYFKKTAGDTKDFKGNNYTFTYGKPPTFSEGITILDLVSEFFDAMKVLFDSPNIASIGPLEHPNYHAIEE</sequence>
<evidence type="ECO:0000313" key="1">
    <source>
        <dbReference type="EMBL" id="QHV99310.1"/>
    </source>
</evidence>
<accession>A0A6P1W5V2</accession>
<proteinExistence type="predicted"/>
<dbReference type="RefSeq" id="WP_162389714.1">
    <property type="nucleotide sequence ID" value="NZ_CP045997.1"/>
</dbReference>
<name>A0A6P1W5V2_9BACT</name>
<dbReference type="KEGG" id="senf:GJR95_31760"/>
<organism evidence="1 2">
    <name type="scientific">Spirosoma endbachense</name>
    <dbReference type="NCBI Taxonomy" id="2666025"/>
    <lineage>
        <taxon>Bacteria</taxon>
        <taxon>Pseudomonadati</taxon>
        <taxon>Bacteroidota</taxon>
        <taxon>Cytophagia</taxon>
        <taxon>Cytophagales</taxon>
        <taxon>Cytophagaceae</taxon>
        <taxon>Spirosoma</taxon>
    </lineage>
</organism>
<reference evidence="1 2" key="1">
    <citation type="submission" date="2019-11" db="EMBL/GenBank/DDBJ databases">
        <title>Spirosoma endbachense sp. nov., isolated from a natural salt meadow.</title>
        <authorList>
            <person name="Rojas J."/>
            <person name="Ambika Manirajan B."/>
            <person name="Ratering S."/>
            <person name="Suarez C."/>
            <person name="Geissler-Plaum R."/>
            <person name="Schnell S."/>
        </authorList>
    </citation>
    <scope>NUCLEOTIDE SEQUENCE [LARGE SCALE GENOMIC DNA]</scope>
    <source>
        <strain evidence="1 2">I-24</strain>
    </source>
</reference>
<dbReference type="EMBL" id="CP045997">
    <property type="protein sequence ID" value="QHV99310.1"/>
    <property type="molecule type" value="Genomic_DNA"/>
</dbReference>
<gene>
    <name evidence="1" type="ORF">GJR95_31760</name>
</gene>